<keyword evidence="3" id="KW-1185">Reference proteome</keyword>
<accession>A0A2N5VXT5</accession>
<proteinExistence type="predicted"/>
<protein>
    <submittedName>
        <fullName evidence="2">Uncharacterized protein</fullName>
    </submittedName>
</protein>
<reference evidence="2 3" key="1">
    <citation type="submission" date="2017-11" db="EMBL/GenBank/DDBJ databases">
        <title>De novo assembly and phasing of dikaryotic genomes from two isolates of Puccinia coronata f. sp. avenae, the causal agent of oat crown rust.</title>
        <authorList>
            <person name="Miller M.E."/>
            <person name="Zhang Y."/>
            <person name="Omidvar V."/>
            <person name="Sperschneider J."/>
            <person name="Schwessinger B."/>
            <person name="Raley C."/>
            <person name="Palmer J.M."/>
            <person name="Garnica D."/>
            <person name="Upadhyaya N."/>
            <person name="Rathjen J."/>
            <person name="Taylor J.M."/>
            <person name="Park R.F."/>
            <person name="Dodds P.N."/>
            <person name="Hirsch C.D."/>
            <person name="Kianian S.F."/>
            <person name="Figueroa M."/>
        </authorList>
    </citation>
    <scope>NUCLEOTIDE SEQUENCE [LARGE SCALE GENOMIC DNA]</scope>
    <source>
        <strain evidence="2">12NC29</strain>
    </source>
</reference>
<evidence type="ECO:0000313" key="3">
    <source>
        <dbReference type="Proteomes" id="UP000235388"/>
    </source>
</evidence>
<sequence length="80" mass="8706">MIINHSNDNHSTGKTDSLLDPILCRSASTRNDKKDNSSNNLSAKNKITSQINQQENSSPYSSAKNKSTSQTDQHIPSSSS</sequence>
<organism evidence="2 3">
    <name type="scientific">Puccinia coronata f. sp. avenae</name>
    <dbReference type="NCBI Taxonomy" id="200324"/>
    <lineage>
        <taxon>Eukaryota</taxon>
        <taxon>Fungi</taxon>
        <taxon>Dikarya</taxon>
        <taxon>Basidiomycota</taxon>
        <taxon>Pucciniomycotina</taxon>
        <taxon>Pucciniomycetes</taxon>
        <taxon>Pucciniales</taxon>
        <taxon>Pucciniaceae</taxon>
        <taxon>Puccinia</taxon>
    </lineage>
</organism>
<evidence type="ECO:0000256" key="1">
    <source>
        <dbReference type="SAM" id="MobiDB-lite"/>
    </source>
</evidence>
<dbReference type="Proteomes" id="UP000235388">
    <property type="component" value="Unassembled WGS sequence"/>
</dbReference>
<comment type="caution">
    <text evidence="2">The sequence shown here is derived from an EMBL/GenBank/DDBJ whole genome shotgun (WGS) entry which is preliminary data.</text>
</comment>
<name>A0A2N5VXT5_9BASI</name>
<dbReference type="EMBL" id="PGCJ01000041">
    <property type="protein sequence ID" value="PLW54776.1"/>
    <property type="molecule type" value="Genomic_DNA"/>
</dbReference>
<feature type="compositionally biased region" description="Polar residues" evidence="1">
    <location>
        <begin position="47"/>
        <end position="80"/>
    </location>
</feature>
<feature type="region of interest" description="Disordered" evidence="1">
    <location>
        <begin position="27"/>
        <end position="80"/>
    </location>
</feature>
<evidence type="ECO:0000313" key="2">
    <source>
        <dbReference type="EMBL" id="PLW54776.1"/>
    </source>
</evidence>
<feature type="compositionally biased region" description="Low complexity" evidence="1">
    <location>
        <begin position="37"/>
        <end position="46"/>
    </location>
</feature>
<gene>
    <name evidence="2" type="ORF">PCANC_03692</name>
</gene>
<dbReference type="AlphaFoldDB" id="A0A2N5VXT5"/>
<feature type="region of interest" description="Disordered" evidence="1">
    <location>
        <begin position="1"/>
        <end position="20"/>
    </location>
</feature>